<evidence type="ECO:0000256" key="1">
    <source>
        <dbReference type="SAM" id="Phobius"/>
    </source>
</evidence>
<name>A0A379C271_9FIRM</name>
<dbReference type="InterPro" id="IPR036938">
    <property type="entry name" value="PAP2/HPO_sf"/>
</dbReference>
<evidence type="ECO:0000259" key="2">
    <source>
        <dbReference type="SMART" id="SM00014"/>
    </source>
</evidence>
<feature type="transmembrane region" description="Helical" evidence="1">
    <location>
        <begin position="143"/>
        <end position="162"/>
    </location>
</feature>
<dbReference type="EMBL" id="UGSZ01000001">
    <property type="protein sequence ID" value="SUB56333.1"/>
    <property type="molecule type" value="Genomic_DNA"/>
</dbReference>
<keyword evidence="1" id="KW-0472">Membrane</keyword>
<dbReference type="SMART" id="SM00014">
    <property type="entry name" value="acidPPc"/>
    <property type="match status" value="1"/>
</dbReference>
<feature type="transmembrane region" description="Helical" evidence="1">
    <location>
        <begin position="20"/>
        <end position="43"/>
    </location>
</feature>
<dbReference type="GO" id="GO:0050380">
    <property type="term" value="F:undecaprenyl-diphosphatase activity"/>
    <property type="evidence" value="ECO:0007669"/>
    <property type="project" value="UniProtKB-EC"/>
</dbReference>
<proteinExistence type="predicted"/>
<evidence type="ECO:0000313" key="3">
    <source>
        <dbReference type="EMBL" id="SUB56333.1"/>
    </source>
</evidence>
<keyword evidence="3" id="KW-0378">Hydrolase</keyword>
<feature type="transmembrane region" description="Helical" evidence="1">
    <location>
        <begin position="49"/>
        <end position="68"/>
    </location>
</feature>
<evidence type="ECO:0000313" key="4">
    <source>
        <dbReference type="Proteomes" id="UP000255517"/>
    </source>
</evidence>
<protein>
    <submittedName>
        <fullName evidence="3">Undecaprenyl-diphosphatase BcrC</fullName>
        <ecNumber evidence="3">3.6.1.27</ecNumber>
    </submittedName>
</protein>
<dbReference type="OrthoDB" id="9789113at2"/>
<dbReference type="PANTHER" id="PTHR14969">
    <property type="entry name" value="SPHINGOSINE-1-PHOSPHATE PHOSPHOHYDROLASE"/>
    <property type="match status" value="1"/>
</dbReference>
<dbReference type="Proteomes" id="UP000255517">
    <property type="component" value="Unassembled WGS sequence"/>
</dbReference>
<dbReference type="STRING" id="1122949.GCA_000378725_00174"/>
<dbReference type="AlphaFoldDB" id="A0A379C271"/>
<gene>
    <name evidence="3" type="primary">bcrC_2</name>
    <name evidence="3" type="ORF">NCTC13149_00103</name>
</gene>
<organism evidence="3 4">
    <name type="scientific">Peptoniphilus lacrimalis</name>
    <dbReference type="NCBI Taxonomy" id="33031"/>
    <lineage>
        <taxon>Bacteria</taxon>
        <taxon>Bacillati</taxon>
        <taxon>Bacillota</taxon>
        <taxon>Tissierellia</taxon>
        <taxon>Tissierellales</taxon>
        <taxon>Peptoniphilaceae</taxon>
        <taxon>Peptoniphilus</taxon>
    </lineage>
</organism>
<dbReference type="Pfam" id="PF01569">
    <property type="entry name" value="PAP2"/>
    <property type="match status" value="1"/>
</dbReference>
<keyword evidence="1" id="KW-1133">Transmembrane helix</keyword>
<dbReference type="Gene3D" id="1.20.144.10">
    <property type="entry name" value="Phosphatidic acid phosphatase type 2/haloperoxidase"/>
    <property type="match status" value="1"/>
</dbReference>
<feature type="transmembrane region" description="Helical" evidence="1">
    <location>
        <begin position="110"/>
        <end position="131"/>
    </location>
</feature>
<dbReference type="SUPFAM" id="SSF48317">
    <property type="entry name" value="Acid phosphatase/Vanadium-dependent haloperoxidase"/>
    <property type="match status" value="1"/>
</dbReference>
<sequence>MDKKFVLWISKLRTKRLNSLMIFITHLGTGAFVWLLMSFIFYFTGKKELSMNIIFALFINGIVCNLTLKPILRRKRPSWIDKVELLIKNPTDFSFPSGHTTSSFAAATTIFLYFKGIGIFFLFLAFLIGFSRVYHFVHYPSDVIVGAILGILIANISYELFYNYIFEILNSRALLLILK</sequence>
<feature type="domain" description="Phosphatidic acid phosphatase type 2/haloperoxidase" evidence="2">
    <location>
        <begin position="53"/>
        <end position="158"/>
    </location>
</feature>
<dbReference type="EC" id="3.6.1.27" evidence="3"/>
<dbReference type="InterPro" id="IPR000326">
    <property type="entry name" value="PAP2/HPO"/>
</dbReference>
<accession>A0A379C271</accession>
<keyword evidence="1" id="KW-0812">Transmembrane</keyword>
<reference evidence="3 4" key="1">
    <citation type="submission" date="2018-06" db="EMBL/GenBank/DDBJ databases">
        <authorList>
            <consortium name="Pathogen Informatics"/>
            <person name="Doyle S."/>
        </authorList>
    </citation>
    <scope>NUCLEOTIDE SEQUENCE [LARGE SCALE GENOMIC DNA]</scope>
    <source>
        <strain evidence="3 4">NCTC13149</strain>
    </source>
</reference>
<dbReference type="PANTHER" id="PTHR14969:SF13">
    <property type="entry name" value="AT30094P"/>
    <property type="match status" value="1"/>
</dbReference>
<dbReference type="RefSeq" id="WP_019034228.1">
    <property type="nucleotide sequence ID" value="NZ_CP165621.1"/>
</dbReference>